<dbReference type="PANTHER" id="PTHR32071">
    <property type="entry name" value="TRANSCRIPTIONAL REGULATORY PROTEIN"/>
    <property type="match status" value="1"/>
</dbReference>
<dbReference type="PROSITE" id="PS50045">
    <property type="entry name" value="SIGMA54_INTERACT_4"/>
    <property type="match status" value="1"/>
</dbReference>
<dbReference type="Pfam" id="PF00072">
    <property type="entry name" value="Response_reg"/>
    <property type="match status" value="1"/>
</dbReference>
<evidence type="ECO:0000259" key="6">
    <source>
        <dbReference type="PROSITE" id="PS50045"/>
    </source>
</evidence>
<dbReference type="RefSeq" id="WP_146516318.1">
    <property type="nucleotide sequence ID" value="NZ_SJPI01000002.1"/>
</dbReference>
<protein>
    <submittedName>
        <fullName evidence="8">Transcriptional regulatory protein ZraR</fullName>
    </submittedName>
</protein>
<dbReference type="SUPFAM" id="SSF52172">
    <property type="entry name" value="CheY-like"/>
    <property type="match status" value="1"/>
</dbReference>
<gene>
    <name evidence="8" type="primary">zraR_7</name>
    <name evidence="8" type="ORF">Pla22_40080</name>
</gene>
<dbReference type="InterPro" id="IPR027417">
    <property type="entry name" value="P-loop_NTPase"/>
</dbReference>
<dbReference type="SMART" id="SM00448">
    <property type="entry name" value="REC"/>
    <property type="match status" value="1"/>
</dbReference>
<dbReference type="EMBL" id="SJPI01000002">
    <property type="protein sequence ID" value="TWT51231.1"/>
    <property type="molecule type" value="Genomic_DNA"/>
</dbReference>
<evidence type="ECO:0000256" key="1">
    <source>
        <dbReference type="ARBA" id="ARBA00022741"/>
    </source>
</evidence>
<dbReference type="GO" id="GO:0005524">
    <property type="term" value="F:ATP binding"/>
    <property type="evidence" value="ECO:0007669"/>
    <property type="project" value="UniProtKB-KW"/>
</dbReference>
<dbReference type="InterPro" id="IPR003593">
    <property type="entry name" value="AAA+_ATPase"/>
</dbReference>
<dbReference type="PROSITE" id="PS00688">
    <property type="entry name" value="SIGMA54_INTERACT_3"/>
    <property type="match status" value="1"/>
</dbReference>
<dbReference type="Gene3D" id="3.40.50.2300">
    <property type="match status" value="1"/>
</dbReference>
<keyword evidence="9" id="KW-1185">Reference proteome</keyword>
<feature type="modified residue" description="4-aspartylphosphate" evidence="5">
    <location>
        <position position="74"/>
    </location>
</feature>
<dbReference type="Proteomes" id="UP000316598">
    <property type="component" value="Unassembled WGS sequence"/>
</dbReference>
<dbReference type="SUPFAM" id="SSF52540">
    <property type="entry name" value="P-loop containing nucleoside triphosphate hydrolases"/>
    <property type="match status" value="1"/>
</dbReference>
<evidence type="ECO:0000259" key="7">
    <source>
        <dbReference type="PROSITE" id="PS50110"/>
    </source>
</evidence>
<comment type="caution">
    <text evidence="8">The sequence shown here is derived from an EMBL/GenBank/DDBJ whole genome shotgun (WGS) entry which is preliminary data.</text>
</comment>
<keyword evidence="5" id="KW-0597">Phosphoprotein</keyword>
<dbReference type="PRINTS" id="PR01590">
    <property type="entry name" value="HTHFIS"/>
</dbReference>
<evidence type="ECO:0000313" key="8">
    <source>
        <dbReference type="EMBL" id="TWT51231.1"/>
    </source>
</evidence>
<dbReference type="OrthoDB" id="9807827at2"/>
<feature type="domain" description="Sigma-54 factor interaction" evidence="6">
    <location>
        <begin position="164"/>
        <end position="385"/>
    </location>
</feature>
<reference evidence="8 9" key="1">
    <citation type="submission" date="2019-02" db="EMBL/GenBank/DDBJ databases">
        <title>Deep-cultivation of Planctomycetes and their phenomic and genomic characterization uncovers novel biology.</title>
        <authorList>
            <person name="Wiegand S."/>
            <person name="Jogler M."/>
            <person name="Boedeker C."/>
            <person name="Pinto D."/>
            <person name="Vollmers J."/>
            <person name="Rivas-Marin E."/>
            <person name="Kohn T."/>
            <person name="Peeters S.H."/>
            <person name="Heuer A."/>
            <person name="Rast P."/>
            <person name="Oberbeckmann S."/>
            <person name="Bunk B."/>
            <person name="Jeske O."/>
            <person name="Meyerdierks A."/>
            <person name="Storesund J.E."/>
            <person name="Kallscheuer N."/>
            <person name="Luecker S."/>
            <person name="Lage O.M."/>
            <person name="Pohl T."/>
            <person name="Merkel B.J."/>
            <person name="Hornburger P."/>
            <person name="Mueller R.-W."/>
            <person name="Bruemmer F."/>
            <person name="Labrenz M."/>
            <person name="Spormann A.M."/>
            <person name="Op Den Camp H."/>
            <person name="Overmann J."/>
            <person name="Amann R."/>
            <person name="Jetten M.S.M."/>
            <person name="Mascher T."/>
            <person name="Medema M.H."/>
            <person name="Devos D.P."/>
            <person name="Kaster A.-K."/>
            <person name="Ovreas L."/>
            <person name="Rohde M."/>
            <person name="Galperin M.Y."/>
            <person name="Jogler C."/>
        </authorList>
    </citation>
    <scope>NUCLEOTIDE SEQUENCE [LARGE SCALE GENOMIC DNA]</scope>
    <source>
        <strain evidence="8 9">Pla22</strain>
    </source>
</reference>
<dbReference type="Gene3D" id="1.10.10.60">
    <property type="entry name" value="Homeodomain-like"/>
    <property type="match status" value="1"/>
</dbReference>
<evidence type="ECO:0000256" key="2">
    <source>
        <dbReference type="ARBA" id="ARBA00022840"/>
    </source>
</evidence>
<keyword evidence="2" id="KW-0067">ATP-binding</keyword>
<sequence length="472" mass="51923">MNNPLVAERSGAFDAGVDADAKTFSILVVEDDNDFRESCVRWLSRKGYDTFGACGGAEALSALDRRNYDVGLFDMDMPGMSGLELLQRLRGDAHDIEVVMLTGQGSIETAVQAMKLGASDFLTKPCPLSDLELHLQLASRRGRIRKENLQLREIISRSRPRTDLIGSSPAMQSVVRMVQRIASTNEPVLITGESGTGKEVIAQSIHAQSKRAGKPMVTINCAALPESLVESELFGHQKGAFTGATEEKPGLFEVADGGTLFIDEFGELPPALQPKMLRVLEDGSLRRVGSSKERRVDVRVVAATNRDLAADVANGDFRQDLYYRVNVLPIHLPPLRERGKDVKCLIEHFLAKGWSIDDDALTAMISYSWPGNVRELINVIHRATILADHHQITMDDLPSEIVHPGQPVHSGGSPSSPVSLRVTAQSGSLDDLTRAHVLDVLEQESGNKSRAAKRLGIHRRKLYRLLERWQES</sequence>
<proteinExistence type="predicted"/>
<keyword evidence="1" id="KW-0547">Nucleotide-binding</keyword>
<dbReference type="Pfam" id="PF00158">
    <property type="entry name" value="Sigma54_activat"/>
    <property type="match status" value="1"/>
</dbReference>
<keyword evidence="4" id="KW-0804">Transcription</keyword>
<dbReference type="InterPro" id="IPR001789">
    <property type="entry name" value="Sig_transdc_resp-reg_receiver"/>
</dbReference>
<dbReference type="InterPro" id="IPR058031">
    <property type="entry name" value="AAA_lid_NorR"/>
</dbReference>
<dbReference type="InterPro" id="IPR002078">
    <property type="entry name" value="Sigma_54_int"/>
</dbReference>
<evidence type="ECO:0000256" key="3">
    <source>
        <dbReference type="ARBA" id="ARBA00023015"/>
    </source>
</evidence>
<dbReference type="Gene3D" id="3.40.50.300">
    <property type="entry name" value="P-loop containing nucleotide triphosphate hydrolases"/>
    <property type="match status" value="1"/>
</dbReference>
<dbReference type="FunFam" id="3.40.50.300:FF:000006">
    <property type="entry name" value="DNA-binding transcriptional regulator NtrC"/>
    <property type="match status" value="1"/>
</dbReference>
<keyword evidence="3" id="KW-0805">Transcription regulation</keyword>
<feature type="domain" description="Response regulatory" evidence="7">
    <location>
        <begin position="25"/>
        <end position="139"/>
    </location>
</feature>
<dbReference type="SMART" id="SM00382">
    <property type="entry name" value="AAA"/>
    <property type="match status" value="1"/>
</dbReference>
<dbReference type="PROSITE" id="PS50110">
    <property type="entry name" value="RESPONSE_REGULATORY"/>
    <property type="match status" value="1"/>
</dbReference>
<dbReference type="PANTHER" id="PTHR32071:SF100">
    <property type="entry name" value="RESPONSE REGULATOR PROTEIN PILR"/>
    <property type="match status" value="1"/>
</dbReference>
<organism evidence="8 9">
    <name type="scientific">Rubripirellula amarantea</name>
    <dbReference type="NCBI Taxonomy" id="2527999"/>
    <lineage>
        <taxon>Bacteria</taxon>
        <taxon>Pseudomonadati</taxon>
        <taxon>Planctomycetota</taxon>
        <taxon>Planctomycetia</taxon>
        <taxon>Pirellulales</taxon>
        <taxon>Pirellulaceae</taxon>
        <taxon>Rubripirellula</taxon>
    </lineage>
</organism>
<dbReference type="PROSITE" id="PS00675">
    <property type="entry name" value="SIGMA54_INTERACT_1"/>
    <property type="match status" value="1"/>
</dbReference>
<dbReference type="GO" id="GO:0000160">
    <property type="term" value="P:phosphorelay signal transduction system"/>
    <property type="evidence" value="ECO:0007669"/>
    <property type="project" value="InterPro"/>
</dbReference>
<dbReference type="Pfam" id="PF25601">
    <property type="entry name" value="AAA_lid_14"/>
    <property type="match status" value="1"/>
</dbReference>
<dbReference type="InterPro" id="IPR025944">
    <property type="entry name" value="Sigma_54_int_dom_CS"/>
</dbReference>
<dbReference type="AlphaFoldDB" id="A0A5C5WMB2"/>
<evidence type="ECO:0000256" key="4">
    <source>
        <dbReference type="ARBA" id="ARBA00023163"/>
    </source>
</evidence>
<dbReference type="InterPro" id="IPR025662">
    <property type="entry name" value="Sigma_54_int_dom_ATP-bd_1"/>
</dbReference>
<name>A0A5C5WMB2_9BACT</name>
<dbReference type="GO" id="GO:0043565">
    <property type="term" value="F:sequence-specific DNA binding"/>
    <property type="evidence" value="ECO:0007669"/>
    <property type="project" value="InterPro"/>
</dbReference>
<dbReference type="InterPro" id="IPR002197">
    <property type="entry name" value="HTH_Fis"/>
</dbReference>
<dbReference type="Gene3D" id="1.10.8.60">
    <property type="match status" value="1"/>
</dbReference>
<evidence type="ECO:0000313" key="9">
    <source>
        <dbReference type="Proteomes" id="UP000316598"/>
    </source>
</evidence>
<evidence type="ECO:0000256" key="5">
    <source>
        <dbReference type="PROSITE-ProRule" id="PRU00169"/>
    </source>
</evidence>
<dbReference type="InterPro" id="IPR009057">
    <property type="entry name" value="Homeodomain-like_sf"/>
</dbReference>
<dbReference type="CDD" id="cd00009">
    <property type="entry name" value="AAA"/>
    <property type="match status" value="1"/>
</dbReference>
<dbReference type="SUPFAM" id="SSF46689">
    <property type="entry name" value="Homeodomain-like"/>
    <property type="match status" value="1"/>
</dbReference>
<dbReference type="InterPro" id="IPR011006">
    <property type="entry name" value="CheY-like_superfamily"/>
</dbReference>
<accession>A0A5C5WMB2</accession>
<dbReference type="GO" id="GO:0006355">
    <property type="term" value="P:regulation of DNA-templated transcription"/>
    <property type="evidence" value="ECO:0007669"/>
    <property type="project" value="InterPro"/>
</dbReference>
<dbReference type="Pfam" id="PF02954">
    <property type="entry name" value="HTH_8"/>
    <property type="match status" value="1"/>
</dbReference>